<feature type="binding site" evidence="6">
    <location>
        <position position="54"/>
    </location>
    <ligand>
        <name>substrate</name>
    </ligand>
</feature>
<protein>
    <recommendedName>
        <fullName evidence="5">5-formyltetrahydrofolate cyclo-ligase</fullName>
        <ecNumber evidence="5">6.3.3.2</ecNumber>
    </recommendedName>
</protein>
<keyword evidence="3 6" id="KW-0067">ATP-binding</keyword>
<accession>A0A0A1TDB7</accession>
<dbReference type="PIRSF" id="PIRSF006806">
    <property type="entry name" value="FTHF_cligase"/>
    <property type="match status" value="1"/>
</dbReference>
<feature type="binding site" evidence="6">
    <location>
        <begin position="160"/>
        <end position="168"/>
    </location>
    <ligand>
        <name>ATP</name>
        <dbReference type="ChEBI" id="CHEBI:30616"/>
    </ligand>
</feature>
<dbReference type="OrthoDB" id="2015992at2759"/>
<dbReference type="SUPFAM" id="SSF100950">
    <property type="entry name" value="NagB/RpiA/CoA transferase-like"/>
    <property type="match status" value="1"/>
</dbReference>
<dbReference type="Pfam" id="PF01812">
    <property type="entry name" value="5-FTHF_cyc-lig"/>
    <property type="match status" value="1"/>
</dbReference>
<dbReference type="InterPro" id="IPR002698">
    <property type="entry name" value="FTHF_cligase"/>
</dbReference>
<dbReference type="EC" id="6.3.3.2" evidence="5"/>
<dbReference type="Gene3D" id="3.40.50.10420">
    <property type="entry name" value="NagB/RpiA/CoA transferase-like"/>
    <property type="match status" value="1"/>
</dbReference>
<dbReference type="PANTHER" id="PTHR23407:SF1">
    <property type="entry name" value="5-FORMYLTETRAHYDROFOLATE CYCLO-LIGASE"/>
    <property type="match status" value="1"/>
</dbReference>
<dbReference type="InterPro" id="IPR037171">
    <property type="entry name" value="NagB/RpiA_transferase-like"/>
</dbReference>
<dbReference type="GO" id="GO:0005524">
    <property type="term" value="F:ATP binding"/>
    <property type="evidence" value="ECO:0007669"/>
    <property type="project" value="UniProtKB-KW"/>
</dbReference>
<evidence type="ECO:0000313" key="8">
    <source>
        <dbReference type="Proteomes" id="UP000039046"/>
    </source>
</evidence>
<feature type="binding site" evidence="6">
    <location>
        <position position="60"/>
    </location>
    <ligand>
        <name>substrate</name>
    </ligand>
</feature>
<name>A0A0A1TDB7_9HYPO</name>
<dbReference type="HOGENOM" id="CLU_066245_2_1_1"/>
<comment type="similarity">
    <text evidence="1">Belongs to the 5-formyltetrahydrofolate cyclo-ligase family.</text>
</comment>
<evidence type="ECO:0000313" key="7">
    <source>
        <dbReference type="EMBL" id="CEJ86988.1"/>
    </source>
</evidence>
<comment type="catalytic activity">
    <reaction evidence="4">
        <text>(6S)-5-formyl-5,6,7,8-tetrahydrofolate + ATP = (6R)-5,10-methenyltetrahydrofolate + ADP + phosphate</text>
        <dbReference type="Rhea" id="RHEA:10488"/>
        <dbReference type="ChEBI" id="CHEBI:30616"/>
        <dbReference type="ChEBI" id="CHEBI:43474"/>
        <dbReference type="ChEBI" id="CHEBI:57455"/>
        <dbReference type="ChEBI" id="CHEBI:57457"/>
        <dbReference type="ChEBI" id="CHEBI:456216"/>
        <dbReference type="EC" id="6.3.3.2"/>
    </reaction>
</comment>
<dbReference type="GO" id="GO:0035999">
    <property type="term" value="P:tetrahydrofolate interconversion"/>
    <property type="evidence" value="ECO:0007669"/>
    <property type="project" value="TreeGrafter"/>
</dbReference>
<evidence type="ECO:0000256" key="4">
    <source>
        <dbReference type="ARBA" id="ARBA00036539"/>
    </source>
</evidence>
<dbReference type="Proteomes" id="UP000039046">
    <property type="component" value="Unassembled WGS sequence"/>
</dbReference>
<evidence type="ECO:0000256" key="6">
    <source>
        <dbReference type="PIRSR" id="PIRSR006806-1"/>
    </source>
</evidence>
<sequence length="229" mass="25494">MASAKLAKQQLRSIVKARLAELPQEAITSQSRRIFDTLQDYRLYRDANRISIYLSMPAAEVQTDALVRHALQAGKQVFVPYLHKSTLTTPDTPTRVMEMVRLNSIQDYESLLPDKWGIPSIDAATVAERECILGNDTATLDLMLVPGVAFDLDQQGSVRRLGHGKGFYDFFLNRYFERQGTKEGGLKTIGLGLQQQLLDPLAGESVPMGQYDRVLHGVILGDGSIKESK</sequence>
<evidence type="ECO:0000256" key="5">
    <source>
        <dbReference type="ARBA" id="ARBA00038966"/>
    </source>
</evidence>
<organism evidence="7 8">
    <name type="scientific">[Torrubiella] hemipterigena</name>
    <dbReference type="NCBI Taxonomy" id="1531966"/>
    <lineage>
        <taxon>Eukaryota</taxon>
        <taxon>Fungi</taxon>
        <taxon>Dikarya</taxon>
        <taxon>Ascomycota</taxon>
        <taxon>Pezizomycotina</taxon>
        <taxon>Sordariomycetes</taxon>
        <taxon>Hypocreomycetidae</taxon>
        <taxon>Hypocreales</taxon>
        <taxon>Clavicipitaceae</taxon>
        <taxon>Clavicipitaceae incertae sedis</taxon>
        <taxon>'Torrubiella' clade</taxon>
    </lineage>
</organism>
<feature type="binding site" evidence="6">
    <location>
        <begin position="8"/>
        <end position="12"/>
    </location>
    <ligand>
        <name>ATP</name>
        <dbReference type="ChEBI" id="CHEBI:30616"/>
    </ligand>
</feature>
<evidence type="ECO:0000256" key="3">
    <source>
        <dbReference type="ARBA" id="ARBA00022840"/>
    </source>
</evidence>
<gene>
    <name evidence="7" type="ORF">VHEMI04267</name>
</gene>
<evidence type="ECO:0000256" key="1">
    <source>
        <dbReference type="ARBA" id="ARBA00010638"/>
    </source>
</evidence>
<reference evidence="7 8" key="1">
    <citation type="journal article" date="2015" name="Genome Announc.">
        <title>Draft Genome Sequence and Gene Annotation of the Entomopathogenic Fungus Verticillium hemipterigenum.</title>
        <authorList>
            <person name="Horn F."/>
            <person name="Habel A."/>
            <person name="Scharf D.H."/>
            <person name="Dworschak J."/>
            <person name="Brakhage A.A."/>
            <person name="Guthke R."/>
            <person name="Hertweck C."/>
            <person name="Linde J."/>
        </authorList>
    </citation>
    <scope>NUCLEOTIDE SEQUENCE [LARGE SCALE GENOMIC DNA]</scope>
</reference>
<dbReference type="InterPro" id="IPR024185">
    <property type="entry name" value="FTHF_cligase-like_sf"/>
</dbReference>
<proteinExistence type="inferred from homology"/>
<dbReference type="GO" id="GO:0030272">
    <property type="term" value="F:5-formyltetrahydrofolate cyclo-ligase activity"/>
    <property type="evidence" value="ECO:0007669"/>
    <property type="project" value="UniProtKB-EC"/>
</dbReference>
<keyword evidence="2 6" id="KW-0547">Nucleotide-binding</keyword>
<dbReference type="EMBL" id="CDHN01000002">
    <property type="protein sequence ID" value="CEJ86988.1"/>
    <property type="molecule type" value="Genomic_DNA"/>
</dbReference>
<dbReference type="STRING" id="1531966.A0A0A1TDB7"/>
<dbReference type="AlphaFoldDB" id="A0A0A1TDB7"/>
<dbReference type="GO" id="GO:0005739">
    <property type="term" value="C:mitochondrion"/>
    <property type="evidence" value="ECO:0007669"/>
    <property type="project" value="TreeGrafter"/>
</dbReference>
<evidence type="ECO:0000256" key="2">
    <source>
        <dbReference type="ARBA" id="ARBA00022741"/>
    </source>
</evidence>
<dbReference type="GO" id="GO:0009396">
    <property type="term" value="P:folic acid-containing compound biosynthetic process"/>
    <property type="evidence" value="ECO:0007669"/>
    <property type="project" value="TreeGrafter"/>
</dbReference>
<keyword evidence="8" id="KW-1185">Reference proteome</keyword>
<dbReference type="PANTHER" id="PTHR23407">
    <property type="entry name" value="ATPASE INHIBITOR/5-FORMYLTETRAHYDROFOLATE CYCLO-LIGASE"/>
    <property type="match status" value="1"/>
</dbReference>